<comment type="caution">
    <text evidence="3">The sequence shown here is derived from an EMBL/GenBank/DDBJ whole genome shotgun (WGS) entry which is preliminary data.</text>
</comment>
<dbReference type="OrthoDB" id="9806974at2"/>
<keyword evidence="4" id="KW-1185">Reference proteome</keyword>
<evidence type="ECO:0000313" key="3">
    <source>
        <dbReference type="EMBL" id="GEN98170.1"/>
    </source>
</evidence>
<dbReference type="InterPro" id="IPR002347">
    <property type="entry name" value="SDR_fam"/>
</dbReference>
<keyword evidence="2" id="KW-0560">Oxidoreductase</keyword>
<protein>
    <submittedName>
        <fullName evidence="3">Beta-ketoacyl-ACP reductase</fullName>
    </submittedName>
</protein>
<dbReference type="Pfam" id="PF13561">
    <property type="entry name" value="adh_short_C2"/>
    <property type="match status" value="1"/>
</dbReference>
<dbReference type="RefSeq" id="WP_147157573.1">
    <property type="nucleotide sequence ID" value="NZ_BJYR01000001.1"/>
</dbReference>
<dbReference type="EMBL" id="BJYR01000001">
    <property type="protein sequence ID" value="GEN98170.1"/>
    <property type="molecule type" value="Genomic_DNA"/>
</dbReference>
<evidence type="ECO:0000256" key="1">
    <source>
        <dbReference type="ARBA" id="ARBA00006484"/>
    </source>
</evidence>
<dbReference type="InterPro" id="IPR036291">
    <property type="entry name" value="NAD(P)-bd_dom_sf"/>
</dbReference>
<dbReference type="PANTHER" id="PTHR43943:SF17">
    <property type="entry name" value="3-PHENYLPROPIONATE-DIHYDRODIOL_CINNAMIC ACID-DIHYDRODIOL DEHYDROGENASE"/>
    <property type="match status" value="1"/>
</dbReference>
<dbReference type="Gene3D" id="3.40.50.720">
    <property type="entry name" value="NAD(P)-binding Rossmann-like Domain"/>
    <property type="match status" value="1"/>
</dbReference>
<dbReference type="SUPFAM" id="SSF51735">
    <property type="entry name" value="NAD(P)-binding Rossmann-fold domains"/>
    <property type="match status" value="1"/>
</dbReference>
<dbReference type="GO" id="GO:0016491">
    <property type="term" value="F:oxidoreductase activity"/>
    <property type="evidence" value="ECO:0007669"/>
    <property type="project" value="UniProtKB-KW"/>
</dbReference>
<evidence type="ECO:0000313" key="4">
    <source>
        <dbReference type="Proteomes" id="UP000321464"/>
    </source>
</evidence>
<accession>A0A512AEP5</accession>
<proteinExistence type="inferred from homology"/>
<comment type="similarity">
    <text evidence="1">Belongs to the short-chain dehydrogenases/reductases (SDR) family.</text>
</comment>
<evidence type="ECO:0000256" key="2">
    <source>
        <dbReference type="ARBA" id="ARBA00023002"/>
    </source>
</evidence>
<sequence>MSARVAIVTGASRGIGRAAALRLALDFGTVALVGRDAALLEDAAAAVRAVGARAISIVRDLRRPDAPAEVVHRVLAETARLDALVCVAGAVPQMDLFSLGDAEWDDGLSLKFHAARRITIAAWDALKAASGSVVITSGASALAPKQEFAAVGVINAAIIALAKAFAERGLRDGIQVNSLLPGAVLTDRRRAMFRQLAAAEGTDPASAAAGYMARTGIARLGEPEDIANTIAFLVSPPARWITGIALRVDGGETKSI</sequence>
<reference evidence="3 4" key="1">
    <citation type="submission" date="2019-07" db="EMBL/GenBank/DDBJ databases">
        <title>Whole genome shotgun sequence of Novosphingobium sediminis NBRC 106119.</title>
        <authorList>
            <person name="Hosoyama A."/>
            <person name="Uohara A."/>
            <person name="Ohji S."/>
            <person name="Ichikawa N."/>
        </authorList>
    </citation>
    <scope>NUCLEOTIDE SEQUENCE [LARGE SCALE GENOMIC DNA]</scope>
    <source>
        <strain evidence="3 4">NBRC 106119</strain>
    </source>
</reference>
<dbReference type="PANTHER" id="PTHR43943">
    <property type="entry name" value="DEHYDROGENASE/REDUCTASE (SDR FAMILY) MEMBER 4"/>
    <property type="match status" value="1"/>
</dbReference>
<dbReference type="AlphaFoldDB" id="A0A512AEP5"/>
<dbReference type="Proteomes" id="UP000321464">
    <property type="component" value="Unassembled WGS sequence"/>
</dbReference>
<dbReference type="PRINTS" id="PR00081">
    <property type="entry name" value="GDHRDH"/>
</dbReference>
<gene>
    <name evidence="3" type="ORF">NSE01_00030</name>
</gene>
<name>A0A512AEP5_9SPHN</name>
<organism evidence="3 4">
    <name type="scientific">Novosphingobium sediminis</name>
    <dbReference type="NCBI Taxonomy" id="707214"/>
    <lineage>
        <taxon>Bacteria</taxon>
        <taxon>Pseudomonadati</taxon>
        <taxon>Pseudomonadota</taxon>
        <taxon>Alphaproteobacteria</taxon>
        <taxon>Sphingomonadales</taxon>
        <taxon>Sphingomonadaceae</taxon>
        <taxon>Novosphingobium</taxon>
    </lineage>
</organism>